<gene>
    <name evidence="3" type="ORF">Dfulv_28985</name>
</gene>
<feature type="domain" description="HTH luxR-type" evidence="2">
    <location>
        <begin position="653"/>
        <end position="718"/>
    </location>
</feature>
<dbReference type="CDD" id="cd06170">
    <property type="entry name" value="LuxR_C_like"/>
    <property type="match status" value="1"/>
</dbReference>
<evidence type="ECO:0000313" key="3">
    <source>
        <dbReference type="EMBL" id="UWP79199.1"/>
    </source>
</evidence>
<reference evidence="3" key="1">
    <citation type="submission" date="2021-04" db="EMBL/GenBank/DDBJ databases">
        <authorList>
            <person name="Hartkoorn R.C."/>
            <person name="Beaudoing E."/>
            <person name="Hot D."/>
        </authorList>
    </citation>
    <scope>NUCLEOTIDE SEQUENCE</scope>
    <source>
        <strain evidence="3">NRRL B-16292</strain>
    </source>
</reference>
<proteinExistence type="predicted"/>
<organism evidence="3 4">
    <name type="scientific">Dactylosporangium fulvum</name>
    <dbReference type="NCBI Taxonomy" id="53359"/>
    <lineage>
        <taxon>Bacteria</taxon>
        <taxon>Bacillati</taxon>
        <taxon>Actinomycetota</taxon>
        <taxon>Actinomycetes</taxon>
        <taxon>Micromonosporales</taxon>
        <taxon>Micromonosporaceae</taxon>
        <taxon>Dactylosporangium</taxon>
    </lineage>
</organism>
<name>A0ABY5VQW1_9ACTN</name>
<sequence>MTGAPRPGPWPRTLASAGVRAALERWRLALAEAGVVAVDGPAEARLAEAAGGDPAVLSAAVRRCARHPIDLDELDAAIREVRRDRLMALVAGLTAAQLRELRVRALLGPAPEALVARLTGDPTGPVVLADLDVEDPVVAEVVLGGMDGKERAALRRQAAETAHAERLPAGTVGRMLTGTEPGWPAWALDALLHGAAEARAAHRWAEAAAMYERALEEEMDPARRLATVVALGEVQLCHAPDAADRRFAEVLHGGGTDGTAGARGWRLRAADRLLVRGDDGPARRELAAAYRRAAGTERATLLALYWTATARLLPTTQLADADLPPLDDEPADAAGQGVVAWRTALAGTDLAATRRRAFAALDRPADDTTPLWPRLAAMRALLLAEELDAAEARLHTLLALLRGAGAVAAAPLLLRAELYLRVGRLEDAERDLGDARARLPDDSWHPAGLPRIRALQAVLHLAAGRPHQAAAVLRAPVPAGATVGTAWTELLYARAATEAAAGRPGAALPLLRECGRRCLAAGHLNPALLPWRSLAALCAHAAGDAAEAAGLVGPERSAAERWGTPRAVATTVLRTALIDGRADAAARAGRAMTLLRDPVTGRWPAETSLALRIVPATGDRSAAATAVVSGVEGPRTARRRNQSGGAAAVARPGGAGSGELSEAQRRVAELAAGGLPNAAIAETLSITKRTVELHLSNVYRKLGIAGRAQLAGVLSSAAAQHSSLC</sequence>
<feature type="region of interest" description="Disordered" evidence="1">
    <location>
        <begin position="636"/>
        <end position="661"/>
    </location>
</feature>
<evidence type="ECO:0000313" key="4">
    <source>
        <dbReference type="Proteomes" id="UP001059617"/>
    </source>
</evidence>
<dbReference type="RefSeq" id="WP_259856781.1">
    <property type="nucleotide sequence ID" value="NZ_CP073720.1"/>
</dbReference>
<evidence type="ECO:0000259" key="2">
    <source>
        <dbReference type="PROSITE" id="PS50043"/>
    </source>
</evidence>
<dbReference type="EMBL" id="CP073720">
    <property type="protein sequence ID" value="UWP79199.1"/>
    <property type="molecule type" value="Genomic_DNA"/>
</dbReference>
<accession>A0ABY5VQW1</accession>
<dbReference type="Proteomes" id="UP001059617">
    <property type="component" value="Chromosome"/>
</dbReference>
<evidence type="ECO:0000256" key="1">
    <source>
        <dbReference type="SAM" id="MobiDB-lite"/>
    </source>
</evidence>
<dbReference type="PROSITE" id="PS50043">
    <property type="entry name" value="HTH_LUXR_2"/>
    <property type="match status" value="1"/>
</dbReference>
<reference evidence="3" key="2">
    <citation type="submission" date="2022-09" db="EMBL/GenBank/DDBJ databases">
        <title>Biosynthetic gene clusters of Dactylosporangioum fulvum.</title>
        <authorList>
            <person name="Caradec T."/>
        </authorList>
    </citation>
    <scope>NUCLEOTIDE SEQUENCE</scope>
    <source>
        <strain evidence="3">NRRL B-16292</strain>
    </source>
</reference>
<dbReference type="InterPro" id="IPR016032">
    <property type="entry name" value="Sig_transdc_resp-reg_C-effctor"/>
</dbReference>
<dbReference type="Gene3D" id="1.10.10.10">
    <property type="entry name" value="Winged helix-like DNA-binding domain superfamily/Winged helix DNA-binding domain"/>
    <property type="match status" value="1"/>
</dbReference>
<dbReference type="PRINTS" id="PR00038">
    <property type="entry name" value="HTHLUXR"/>
</dbReference>
<dbReference type="Pfam" id="PF00196">
    <property type="entry name" value="GerE"/>
    <property type="match status" value="1"/>
</dbReference>
<keyword evidence="4" id="KW-1185">Reference proteome</keyword>
<dbReference type="SUPFAM" id="SSF46894">
    <property type="entry name" value="C-terminal effector domain of the bipartite response regulators"/>
    <property type="match status" value="1"/>
</dbReference>
<dbReference type="PROSITE" id="PS00622">
    <property type="entry name" value="HTH_LUXR_1"/>
    <property type="match status" value="1"/>
</dbReference>
<dbReference type="InterPro" id="IPR036388">
    <property type="entry name" value="WH-like_DNA-bd_sf"/>
</dbReference>
<dbReference type="SMART" id="SM00421">
    <property type="entry name" value="HTH_LUXR"/>
    <property type="match status" value="1"/>
</dbReference>
<protein>
    <submittedName>
        <fullName evidence="3">Helix-turn-helix transcriptional regulator</fullName>
    </submittedName>
</protein>
<dbReference type="InterPro" id="IPR000792">
    <property type="entry name" value="Tscrpt_reg_LuxR_C"/>
</dbReference>